<evidence type="ECO:0000259" key="3">
    <source>
        <dbReference type="SMART" id="SM00642"/>
    </source>
</evidence>
<dbReference type="SMART" id="SM00642">
    <property type="entry name" value="Aamy"/>
    <property type="match status" value="1"/>
</dbReference>
<feature type="compositionally biased region" description="Basic and acidic residues" evidence="2">
    <location>
        <begin position="632"/>
        <end position="642"/>
    </location>
</feature>
<dbReference type="PANTHER" id="PTHR10357:SF184">
    <property type="entry name" value="OLIGO-1,6-GLUCOSIDASE 1"/>
    <property type="match status" value="1"/>
</dbReference>
<accession>A0ABP3ZK21</accession>
<dbReference type="NCBIfam" id="NF008183">
    <property type="entry name" value="PRK10933.1"/>
    <property type="match status" value="1"/>
</dbReference>
<feature type="domain" description="Glycosyl hydrolase family 13 catalytic" evidence="3">
    <location>
        <begin position="65"/>
        <end position="480"/>
    </location>
</feature>
<dbReference type="Gene3D" id="2.60.40.1180">
    <property type="entry name" value="Golgi alpha-mannosidase II"/>
    <property type="match status" value="1"/>
</dbReference>
<dbReference type="Pfam" id="PF00128">
    <property type="entry name" value="Alpha-amylase"/>
    <property type="match status" value="1"/>
</dbReference>
<feature type="region of interest" description="Disordered" evidence="2">
    <location>
        <begin position="1"/>
        <end position="47"/>
    </location>
</feature>
<protein>
    <submittedName>
        <fullName evidence="4">Oligo-1,6-glucosidase</fullName>
    </submittedName>
</protein>
<dbReference type="Proteomes" id="UP001499967">
    <property type="component" value="Unassembled WGS sequence"/>
</dbReference>
<dbReference type="EMBL" id="BAAAHP010000018">
    <property type="protein sequence ID" value="GAA0923408.1"/>
    <property type="molecule type" value="Genomic_DNA"/>
</dbReference>
<dbReference type="CDD" id="cd11333">
    <property type="entry name" value="AmyAc_SI_OligoGlu_DGase"/>
    <property type="match status" value="1"/>
</dbReference>
<comment type="caution">
    <text evidence="4">The sequence shown here is derived from an EMBL/GenBank/DDBJ whole genome shotgun (WGS) entry which is preliminary data.</text>
</comment>
<keyword evidence="1" id="KW-0378">Hydrolase</keyword>
<dbReference type="Gene3D" id="3.20.20.80">
    <property type="entry name" value="Glycosidases"/>
    <property type="match status" value="1"/>
</dbReference>
<dbReference type="InterPro" id="IPR017853">
    <property type="entry name" value="GH"/>
</dbReference>
<evidence type="ECO:0000256" key="2">
    <source>
        <dbReference type="SAM" id="MobiDB-lite"/>
    </source>
</evidence>
<evidence type="ECO:0000313" key="4">
    <source>
        <dbReference type="EMBL" id="GAA0923408.1"/>
    </source>
</evidence>
<dbReference type="InterPro" id="IPR006047">
    <property type="entry name" value="GH13_cat_dom"/>
</dbReference>
<evidence type="ECO:0000256" key="1">
    <source>
        <dbReference type="ARBA" id="ARBA00022801"/>
    </source>
</evidence>
<dbReference type="SUPFAM" id="SSF51011">
    <property type="entry name" value="Glycosyl hydrolase domain"/>
    <property type="match status" value="1"/>
</dbReference>
<dbReference type="Gene3D" id="3.90.400.10">
    <property type="entry name" value="Oligo-1,6-glucosidase, Domain 2"/>
    <property type="match status" value="1"/>
</dbReference>
<name>A0ABP3ZK21_9PSEU</name>
<gene>
    <name evidence="4" type="primary">malL</name>
    <name evidence="4" type="ORF">GCM10009559_07530</name>
</gene>
<keyword evidence="5" id="KW-1185">Reference proteome</keyword>
<evidence type="ECO:0000313" key="5">
    <source>
        <dbReference type="Proteomes" id="UP001499967"/>
    </source>
</evidence>
<reference evidence="5" key="1">
    <citation type="journal article" date="2019" name="Int. J. Syst. Evol. Microbiol.">
        <title>The Global Catalogue of Microorganisms (GCM) 10K type strain sequencing project: providing services to taxonomists for standard genome sequencing and annotation.</title>
        <authorList>
            <consortium name="The Broad Institute Genomics Platform"/>
            <consortium name="The Broad Institute Genome Sequencing Center for Infectious Disease"/>
            <person name="Wu L."/>
            <person name="Ma J."/>
        </authorList>
    </citation>
    <scope>NUCLEOTIDE SEQUENCE [LARGE SCALE GENOMIC DNA]</scope>
    <source>
        <strain evidence="5">JCM 11117</strain>
    </source>
</reference>
<dbReference type="SUPFAM" id="SSF51445">
    <property type="entry name" value="(Trans)glycosidases"/>
    <property type="match status" value="1"/>
</dbReference>
<dbReference type="InterPro" id="IPR013780">
    <property type="entry name" value="Glyco_hydro_b"/>
</dbReference>
<feature type="compositionally biased region" description="Polar residues" evidence="2">
    <location>
        <begin position="31"/>
        <end position="40"/>
    </location>
</feature>
<dbReference type="PANTHER" id="PTHR10357">
    <property type="entry name" value="ALPHA-AMYLASE FAMILY MEMBER"/>
    <property type="match status" value="1"/>
</dbReference>
<proteinExistence type="predicted"/>
<organism evidence="4 5">
    <name type="scientific">Pseudonocardia zijingensis</name>
    <dbReference type="NCBI Taxonomy" id="153376"/>
    <lineage>
        <taxon>Bacteria</taxon>
        <taxon>Bacillati</taxon>
        <taxon>Actinomycetota</taxon>
        <taxon>Actinomycetes</taxon>
        <taxon>Pseudonocardiales</taxon>
        <taxon>Pseudonocardiaceae</taxon>
        <taxon>Pseudonocardia</taxon>
    </lineage>
</organism>
<sequence length="642" mass="72684">MPEGRRPPSAVAALSNELSADTSRRVKEHTVGSSTSTSRPGSAPGTVAQNQELADQWWKSAVVYQIYPRSFADSNSDGVGDLGGIKSRLDYLATLGVDVLWLSPVYPSPQADHGYDITNYQDIDPLFGSMEDLDELLRSVHEREMRLIMDIVVNHTSDEHPWFQDSRSSTTSPKRDWYWWRPPRYGMEPGTPGAEPTNWASIFSGPAWEFDDASGEYYLHLFSRKQPDLNWENPEVRHAVYAMMRWWLDRGVDGFRMDVINLISKEPDLPDGHHLPHQPYADGSEHFVCGPHVHDFLQEMRRNVFAGRPEKYLVVGEMPGVTVDEARLFTDPRRAELDMVFQFEHVQLDQGDTKWDYIGLDLRDLKASLGRWQAGLADVGWNSLYWSNHDQPRVVSRYGNDREHRVASAKMLATVLHLHRGTPYIFQGEELGMTNAPFEKLDEFRDIESLNHYDATTGSGAASPDDTLAALRLMSRDNARTPMQWDTGPWAGFSTHPPWIQVNPNYSEVNAKAALADPDSVFHHYRKLIELRHAEPVIVHGSFEMLLPHDEQIYAFLRRLDDVELLVLGNFSSADAAVDLPDASEWAHAELLIGTPPEPGTVPLVLRPWEGRVYRRTGQRRDTTGHAADGSTDSRSRTDRGP</sequence>
<feature type="region of interest" description="Disordered" evidence="2">
    <location>
        <begin position="616"/>
        <end position="642"/>
    </location>
</feature>
<dbReference type="InterPro" id="IPR045857">
    <property type="entry name" value="O16G_dom_2"/>
</dbReference>